<organism evidence="6 7">
    <name type="scientific">Paragonimus heterotremus</name>
    <dbReference type="NCBI Taxonomy" id="100268"/>
    <lineage>
        <taxon>Eukaryota</taxon>
        <taxon>Metazoa</taxon>
        <taxon>Spiralia</taxon>
        <taxon>Lophotrochozoa</taxon>
        <taxon>Platyhelminthes</taxon>
        <taxon>Trematoda</taxon>
        <taxon>Digenea</taxon>
        <taxon>Plagiorchiida</taxon>
        <taxon>Troglotremata</taxon>
        <taxon>Troglotrematidae</taxon>
        <taxon>Paragonimus</taxon>
    </lineage>
</organism>
<dbReference type="Proteomes" id="UP000748531">
    <property type="component" value="Unassembled WGS sequence"/>
</dbReference>
<evidence type="ECO:0000256" key="3">
    <source>
        <dbReference type="ARBA" id="ARBA00022490"/>
    </source>
</evidence>
<evidence type="ECO:0000313" key="6">
    <source>
        <dbReference type="EMBL" id="KAF5402361.1"/>
    </source>
</evidence>
<dbReference type="PANTHER" id="PTHR21064:SF1">
    <property type="entry name" value="HYDROXYLYSINE KINASE"/>
    <property type="match status" value="1"/>
</dbReference>
<keyword evidence="4" id="KW-0808">Transferase</keyword>
<dbReference type="GO" id="GO:0019202">
    <property type="term" value="F:amino acid kinase activity"/>
    <property type="evidence" value="ECO:0007669"/>
    <property type="project" value="TreeGrafter"/>
</dbReference>
<keyword evidence="7" id="KW-1185">Reference proteome</keyword>
<evidence type="ECO:0000256" key="1">
    <source>
        <dbReference type="ARBA" id="ARBA00004496"/>
    </source>
</evidence>
<proteinExistence type="inferred from homology"/>
<dbReference type="InterPro" id="IPR011009">
    <property type="entry name" value="Kinase-like_dom_sf"/>
</dbReference>
<evidence type="ECO:0000256" key="2">
    <source>
        <dbReference type="ARBA" id="ARBA00006219"/>
    </source>
</evidence>
<dbReference type="SUPFAM" id="SSF56112">
    <property type="entry name" value="Protein kinase-like (PK-like)"/>
    <property type="match status" value="1"/>
</dbReference>
<evidence type="ECO:0000256" key="5">
    <source>
        <dbReference type="ARBA" id="ARBA00022777"/>
    </source>
</evidence>
<comment type="similarity">
    <text evidence="2">Belongs to the aminoglycoside phosphotransferase family.</text>
</comment>
<dbReference type="GO" id="GO:0005737">
    <property type="term" value="C:cytoplasm"/>
    <property type="evidence" value="ECO:0007669"/>
    <property type="project" value="UniProtKB-SubCell"/>
</dbReference>
<dbReference type="AlphaFoldDB" id="A0A8J4TIT7"/>
<dbReference type="EMBL" id="LUCH01001863">
    <property type="protein sequence ID" value="KAF5402361.1"/>
    <property type="molecule type" value="Genomic_DNA"/>
</dbReference>
<reference evidence="6" key="1">
    <citation type="submission" date="2019-05" db="EMBL/GenBank/DDBJ databases">
        <title>Annotation for the trematode Paragonimus heterotremus.</title>
        <authorList>
            <person name="Choi Y.-J."/>
        </authorList>
    </citation>
    <scope>NUCLEOTIDE SEQUENCE</scope>
    <source>
        <strain evidence="6">LC</strain>
    </source>
</reference>
<name>A0A8J4TIT7_9TREM</name>
<accession>A0A8J4TIT7</accession>
<comment type="subcellular location">
    <subcellularLocation>
        <location evidence="1">Cytoplasm</location>
    </subcellularLocation>
</comment>
<evidence type="ECO:0000256" key="4">
    <source>
        <dbReference type="ARBA" id="ARBA00022679"/>
    </source>
</evidence>
<keyword evidence="3" id="KW-0963">Cytoplasm</keyword>
<dbReference type="PANTHER" id="PTHR21064">
    <property type="entry name" value="AMINOGLYCOSIDE PHOSPHOTRANSFERASE DOMAIN-CONTAINING PROTEIN-RELATED"/>
    <property type="match status" value="1"/>
</dbReference>
<dbReference type="InterPro" id="IPR050249">
    <property type="entry name" value="Pseudomonas-type_ThrB"/>
</dbReference>
<dbReference type="OrthoDB" id="9973935at2759"/>
<protein>
    <submittedName>
        <fullName evidence="6">Uncharacterized protein</fullName>
    </submittedName>
</protein>
<keyword evidence="5" id="KW-0418">Kinase</keyword>
<sequence>MIHLWKQGISCQRPLTSVNNRLVESIELPQFPNTDLTVGGRHRTHTLRLFTFVQGQMWSSLTPLETESYWHMGAFLARLHRHLKQHLRSWTKPISEQAWSLINAPNALDYVEFVMDENHRKLARNVLQTFRDKYAEKLRIANWIPEMDDKDFPIINTAKLIAFGQAIIQGFQCEASKDDWCLTQAERTCLVILVAVRFAQSLILGEHTFRVKDPGNEYVMLTAKQGGWEKLSSLWLTHRADFVNAWTQIK</sequence>
<comment type="caution">
    <text evidence="6">The sequence shown here is derived from an EMBL/GenBank/DDBJ whole genome shotgun (WGS) entry which is preliminary data.</text>
</comment>
<evidence type="ECO:0000313" key="7">
    <source>
        <dbReference type="Proteomes" id="UP000748531"/>
    </source>
</evidence>
<gene>
    <name evidence="6" type="ORF">PHET_03713</name>
</gene>